<dbReference type="GO" id="GO:0032259">
    <property type="term" value="P:methylation"/>
    <property type="evidence" value="ECO:0007669"/>
    <property type="project" value="UniProtKB-KW"/>
</dbReference>
<dbReference type="GO" id="GO:0005737">
    <property type="term" value="C:cytoplasm"/>
    <property type="evidence" value="ECO:0007669"/>
    <property type="project" value="UniProtKB-SubCell"/>
</dbReference>
<dbReference type="EMBL" id="DSKY01000022">
    <property type="protein sequence ID" value="HDY60165.1"/>
    <property type="molecule type" value="Genomic_DNA"/>
</dbReference>
<dbReference type="Gene3D" id="3.40.50.150">
    <property type="entry name" value="Vaccinia Virus protein VP39"/>
    <property type="match status" value="1"/>
</dbReference>
<feature type="domain" description="S-adenosylmethionine-dependent methyltransferase" evidence="7">
    <location>
        <begin position="160"/>
        <end position="339"/>
    </location>
</feature>
<dbReference type="InterPro" id="IPR036974">
    <property type="entry name" value="PUA_sf"/>
</dbReference>
<comment type="similarity">
    <text evidence="6">Belongs to the methyltransferase superfamily. RlmI family.</text>
</comment>
<feature type="domain" description="RlmI-like PUA" evidence="8">
    <location>
        <begin position="13"/>
        <end position="59"/>
    </location>
</feature>
<evidence type="ECO:0000259" key="7">
    <source>
        <dbReference type="Pfam" id="PF10672"/>
    </source>
</evidence>
<dbReference type="CDD" id="cd02440">
    <property type="entry name" value="AdoMet_MTases"/>
    <property type="match status" value="1"/>
</dbReference>
<keyword evidence="5" id="KW-0949">S-adenosyl-L-methionine</keyword>
<keyword evidence="2" id="KW-0963">Cytoplasm</keyword>
<evidence type="ECO:0000256" key="5">
    <source>
        <dbReference type="ARBA" id="ARBA00022691"/>
    </source>
</evidence>
<dbReference type="InterPro" id="IPR015947">
    <property type="entry name" value="PUA-like_sf"/>
</dbReference>
<protein>
    <submittedName>
        <fullName evidence="9">Class I SAM-dependent rRNA methyltransferase</fullName>
    </submittedName>
</protein>
<accession>A0A7V1EJ22</accession>
<dbReference type="GO" id="GO:0008168">
    <property type="term" value="F:methyltransferase activity"/>
    <property type="evidence" value="ECO:0007669"/>
    <property type="project" value="UniProtKB-KW"/>
</dbReference>
<comment type="subcellular location">
    <subcellularLocation>
        <location evidence="1">Cytoplasm</location>
    </subcellularLocation>
</comment>
<evidence type="ECO:0000313" key="9">
    <source>
        <dbReference type="EMBL" id="HDY60165.1"/>
    </source>
</evidence>
<sequence>MKKVIVYRRHLNHPWIFSNEVIKSENPSPGEVVKVEERKKVIGTGFYNPHSLITVRLFSDKEEDFSKEFLFNRIKNALINRSNLGESFRLIYSESDRLPGLIIDKYKNFFVVEINCLGMDKRKELVFQTLKEIFNPEGIYEKPDQNLRKLEGLESENKLVYGKIPEVVEIEQDGIKFLVDIINGQKTGFFFDQRENRQKLAEYATGQILDCFCYTGGFSLYTAKKGNVLGIDSSEKAIEIAKKNAFLNHLECDFACEDVFKALRKLYNENKRFDTIILDPPSFTKSKKKKFDALRGYKEINLMAMKLLNEGGILFTSSCSYHISNEEFLNMLRDSAKDAKRNFLIIHQGKQSKDHPVLLNFPESNYLKAYFLRAI</sequence>
<dbReference type="Gene3D" id="3.30.750.80">
    <property type="entry name" value="RNA methyltransferase domain (HRMD) like"/>
    <property type="match status" value="1"/>
</dbReference>
<gene>
    <name evidence="9" type="ORF">ENP86_11585</name>
</gene>
<dbReference type="CDD" id="cd11572">
    <property type="entry name" value="RlmI_M_like"/>
    <property type="match status" value="1"/>
</dbReference>
<evidence type="ECO:0000259" key="8">
    <source>
        <dbReference type="Pfam" id="PF17785"/>
    </source>
</evidence>
<dbReference type="Pfam" id="PF10672">
    <property type="entry name" value="Methyltrans_SAM"/>
    <property type="match status" value="1"/>
</dbReference>
<evidence type="ECO:0000256" key="1">
    <source>
        <dbReference type="ARBA" id="ARBA00004496"/>
    </source>
</evidence>
<dbReference type="InterPro" id="IPR041532">
    <property type="entry name" value="RlmI-like_PUA"/>
</dbReference>
<evidence type="ECO:0000256" key="4">
    <source>
        <dbReference type="ARBA" id="ARBA00022679"/>
    </source>
</evidence>
<reference evidence="9" key="1">
    <citation type="journal article" date="2020" name="mSystems">
        <title>Genome- and Community-Level Interaction Insights into Carbon Utilization and Element Cycling Functions of Hydrothermarchaeota in Hydrothermal Sediment.</title>
        <authorList>
            <person name="Zhou Z."/>
            <person name="Liu Y."/>
            <person name="Xu W."/>
            <person name="Pan J."/>
            <person name="Luo Z.H."/>
            <person name="Li M."/>
        </authorList>
    </citation>
    <scope>NUCLEOTIDE SEQUENCE [LARGE SCALE GENOMIC DNA]</scope>
    <source>
        <strain evidence="9">SpSt-258</strain>
    </source>
</reference>
<name>A0A7V1EJ22_UNCW3</name>
<proteinExistence type="inferred from homology"/>
<dbReference type="GO" id="GO:0003723">
    <property type="term" value="F:RNA binding"/>
    <property type="evidence" value="ECO:0007669"/>
    <property type="project" value="InterPro"/>
</dbReference>
<dbReference type="PANTHER" id="PTHR42873">
    <property type="entry name" value="RIBOSOMAL RNA LARGE SUBUNIT METHYLTRANSFERASE"/>
    <property type="match status" value="1"/>
</dbReference>
<dbReference type="InterPro" id="IPR019614">
    <property type="entry name" value="SAM-dep_methyl-trfase"/>
</dbReference>
<dbReference type="Gene3D" id="2.30.130.10">
    <property type="entry name" value="PUA domain"/>
    <property type="match status" value="1"/>
</dbReference>
<organism evidence="9">
    <name type="scientific">candidate division WOR-3 bacterium</name>
    <dbReference type="NCBI Taxonomy" id="2052148"/>
    <lineage>
        <taxon>Bacteria</taxon>
        <taxon>Bacteria division WOR-3</taxon>
    </lineage>
</organism>
<dbReference type="SUPFAM" id="SSF88697">
    <property type="entry name" value="PUA domain-like"/>
    <property type="match status" value="1"/>
</dbReference>
<evidence type="ECO:0000256" key="6">
    <source>
        <dbReference type="ARBA" id="ARBA00038091"/>
    </source>
</evidence>
<keyword evidence="4 9" id="KW-0808">Transferase</keyword>
<evidence type="ECO:0000256" key="3">
    <source>
        <dbReference type="ARBA" id="ARBA00022603"/>
    </source>
</evidence>
<dbReference type="CDD" id="cd21153">
    <property type="entry name" value="PUA_RlmI"/>
    <property type="match status" value="1"/>
</dbReference>
<dbReference type="PANTHER" id="PTHR42873:SF1">
    <property type="entry name" value="S-ADENOSYLMETHIONINE-DEPENDENT METHYLTRANSFERASE DOMAIN-CONTAINING PROTEIN"/>
    <property type="match status" value="1"/>
</dbReference>
<dbReference type="Pfam" id="PF17785">
    <property type="entry name" value="PUA_3"/>
    <property type="match status" value="1"/>
</dbReference>
<evidence type="ECO:0000256" key="2">
    <source>
        <dbReference type="ARBA" id="ARBA00022490"/>
    </source>
</evidence>
<dbReference type="AlphaFoldDB" id="A0A7V1EJ22"/>
<dbReference type="InterPro" id="IPR029063">
    <property type="entry name" value="SAM-dependent_MTases_sf"/>
</dbReference>
<dbReference type="SUPFAM" id="SSF53335">
    <property type="entry name" value="S-adenosyl-L-methionine-dependent methyltransferases"/>
    <property type="match status" value="1"/>
</dbReference>
<comment type="caution">
    <text evidence="9">The sequence shown here is derived from an EMBL/GenBank/DDBJ whole genome shotgun (WGS) entry which is preliminary data.</text>
</comment>
<keyword evidence="3 9" id="KW-0489">Methyltransferase</keyword>